<reference evidence="2 3" key="1">
    <citation type="submission" date="2017-03" db="EMBL/GenBank/DDBJ databases">
        <title>Genome sequence of Geothermobacter sp. EPR-M, Deep-Sea Iron Reducer.</title>
        <authorList>
            <person name="Tully B."/>
            <person name="Savalia P."/>
            <person name="Abuyen K."/>
            <person name="Baughan C."/>
            <person name="Romero E."/>
            <person name="Ronkowski C."/>
            <person name="Torres B."/>
            <person name="Tremblay J."/>
            <person name="Trujillo A."/>
            <person name="Tyler M."/>
            <person name="Perez-Rodriguez I."/>
            <person name="Amend J."/>
        </authorList>
    </citation>
    <scope>NUCLEOTIDE SEQUENCE [LARGE SCALE GENOMIC DNA]</scope>
    <source>
        <strain evidence="2 3">EPR-M</strain>
    </source>
</reference>
<evidence type="ECO:0000313" key="3">
    <source>
        <dbReference type="Proteomes" id="UP000193136"/>
    </source>
</evidence>
<dbReference type="EMBL" id="NAAD01000050">
    <property type="protein sequence ID" value="ORJ52664.1"/>
    <property type="molecule type" value="Genomic_DNA"/>
</dbReference>
<comment type="caution">
    <text evidence="2">The sequence shown here is derived from an EMBL/GenBank/DDBJ whole genome shotgun (WGS) entry which is preliminary data.</text>
</comment>
<dbReference type="RefSeq" id="WP_172399796.1">
    <property type="nucleotide sequence ID" value="NZ_NAAD01000050.1"/>
</dbReference>
<sequence length="116" mass="13820">MARKPRIHYPGALYHVMLRGNGGNAVFECDQDRYRFYLLLQQAIERYSCRVFAFCLMDNHVHLAVQVGDIPLSRFMQNLSGRYTRWFNWRTQKTGHLFQGRYKAIIVEEDSYLLQL</sequence>
<dbReference type="InterPro" id="IPR002686">
    <property type="entry name" value="Transposase_17"/>
</dbReference>
<dbReference type="SMART" id="SM01321">
    <property type="entry name" value="Y1_Tnp"/>
    <property type="match status" value="1"/>
</dbReference>
<dbReference type="SUPFAM" id="SSF143422">
    <property type="entry name" value="Transposase IS200-like"/>
    <property type="match status" value="1"/>
</dbReference>
<evidence type="ECO:0000313" key="2">
    <source>
        <dbReference type="EMBL" id="ORJ52664.1"/>
    </source>
</evidence>
<organism evidence="2 3">
    <name type="scientific">Geothermobacter hydrogeniphilus</name>
    <dbReference type="NCBI Taxonomy" id="1969733"/>
    <lineage>
        <taxon>Bacteria</taxon>
        <taxon>Pseudomonadati</taxon>
        <taxon>Thermodesulfobacteriota</taxon>
        <taxon>Desulfuromonadia</taxon>
        <taxon>Desulfuromonadales</taxon>
        <taxon>Geothermobacteraceae</taxon>
        <taxon>Geothermobacter</taxon>
    </lineage>
</organism>
<dbReference type="STRING" id="1969733.B5V00_16695"/>
<protein>
    <submittedName>
        <fullName evidence="2">Transposase</fullName>
    </submittedName>
</protein>
<feature type="non-terminal residue" evidence="2">
    <location>
        <position position="116"/>
    </location>
</feature>
<dbReference type="PANTHER" id="PTHR34322">
    <property type="entry name" value="TRANSPOSASE, Y1_TNP DOMAIN-CONTAINING"/>
    <property type="match status" value="1"/>
</dbReference>
<dbReference type="GO" id="GO:0004803">
    <property type="term" value="F:transposase activity"/>
    <property type="evidence" value="ECO:0007669"/>
    <property type="project" value="InterPro"/>
</dbReference>
<gene>
    <name evidence="2" type="ORF">B5V00_16695</name>
</gene>
<name>A0A1X0XIE7_9BACT</name>
<dbReference type="PANTHER" id="PTHR34322:SF2">
    <property type="entry name" value="TRANSPOSASE IS200-LIKE DOMAIN-CONTAINING PROTEIN"/>
    <property type="match status" value="1"/>
</dbReference>
<dbReference type="Proteomes" id="UP000193136">
    <property type="component" value="Unassembled WGS sequence"/>
</dbReference>
<feature type="domain" description="Transposase IS200-like" evidence="1">
    <location>
        <begin position="9"/>
        <end position="115"/>
    </location>
</feature>
<proteinExistence type="predicted"/>
<accession>A0A1X0XIE7</accession>
<dbReference type="Pfam" id="PF01797">
    <property type="entry name" value="Y1_Tnp"/>
    <property type="match status" value="1"/>
</dbReference>
<dbReference type="InterPro" id="IPR036515">
    <property type="entry name" value="Transposase_17_sf"/>
</dbReference>
<evidence type="ECO:0000259" key="1">
    <source>
        <dbReference type="SMART" id="SM01321"/>
    </source>
</evidence>
<dbReference type="GO" id="GO:0003677">
    <property type="term" value="F:DNA binding"/>
    <property type="evidence" value="ECO:0007669"/>
    <property type="project" value="InterPro"/>
</dbReference>
<dbReference type="GO" id="GO:0006313">
    <property type="term" value="P:DNA transposition"/>
    <property type="evidence" value="ECO:0007669"/>
    <property type="project" value="InterPro"/>
</dbReference>
<dbReference type="Gene3D" id="3.30.70.1290">
    <property type="entry name" value="Transposase IS200-like"/>
    <property type="match status" value="1"/>
</dbReference>
<dbReference type="AlphaFoldDB" id="A0A1X0XIE7"/>
<keyword evidence="3" id="KW-1185">Reference proteome</keyword>